<reference evidence="6" key="1">
    <citation type="submission" date="2023-03" db="EMBL/GenBank/DDBJ databases">
        <title>Mating type loci evolution in Malassezia.</title>
        <authorList>
            <person name="Coelho M.A."/>
        </authorList>
    </citation>
    <scope>NUCLEOTIDE SEQUENCE</scope>
    <source>
        <strain evidence="6">CBS 10434</strain>
    </source>
</reference>
<dbReference type="Proteomes" id="UP001220961">
    <property type="component" value="Chromosome 2"/>
</dbReference>
<dbReference type="AlphaFoldDB" id="A0AAF0E5I6"/>
<evidence type="ECO:0000313" key="7">
    <source>
        <dbReference type="Proteomes" id="UP001220961"/>
    </source>
</evidence>
<evidence type="ECO:0000256" key="3">
    <source>
        <dbReference type="ARBA" id="ARBA00022705"/>
    </source>
</evidence>
<feature type="region of interest" description="Disordered" evidence="5">
    <location>
        <begin position="127"/>
        <end position="148"/>
    </location>
</feature>
<evidence type="ECO:0000256" key="4">
    <source>
        <dbReference type="ARBA" id="ARBA00023242"/>
    </source>
</evidence>
<dbReference type="PANTHER" id="PTHR17598">
    <property type="entry name" value="DNA POLYMERASE DELTA SUBUNIT 3"/>
    <property type="match status" value="1"/>
</dbReference>
<comment type="subcellular location">
    <subcellularLocation>
        <location evidence="1">Nucleus</location>
    </subcellularLocation>
</comment>
<sequence length="170" mass="18908">MDDPHAFLTARVEHDREVVTYRVLSRAMHMDVHAAQTALRTFKEAHPDVHAIYAVTTRDTVALVKEDELDDAKVATIYALQPGASKDVALLAHAGHALARDPAYAEQRDAGLAAFGALSNRFHVTAAPQPVPLPKTEKEAPRPKRRRVVKQVRVKNEKGYMVTKDSHELF</sequence>
<evidence type="ECO:0000256" key="5">
    <source>
        <dbReference type="SAM" id="MobiDB-lite"/>
    </source>
</evidence>
<keyword evidence="7" id="KW-1185">Reference proteome</keyword>
<dbReference type="Gene3D" id="3.90.1030.20">
    <property type="entry name" value="DNA polymerase delta, p66 (Cdc27) subunit, wHTH domain"/>
    <property type="match status" value="1"/>
</dbReference>
<dbReference type="InterPro" id="IPR019038">
    <property type="entry name" value="POLD3"/>
</dbReference>
<gene>
    <name evidence="6" type="ORF">MCAP1_001102</name>
</gene>
<dbReference type="GO" id="GO:1904161">
    <property type="term" value="P:DNA synthesis involved in UV-damage excision repair"/>
    <property type="evidence" value="ECO:0007669"/>
    <property type="project" value="TreeGrafter"/>
</dbReference>
<name>A0AAF0E5I6_9BASI</name>
<evidence type="ECO:0000256" key="2">
    <source>
        <dbReference type="ARBA" id="ARBA00017589"/>
    </source>
</evidence>
<dbReference type="GO" id="GO:0006297">
    <property type="term" value="P:nucleotide-excision repair, DNA gap filling"/>
    <property type="evidence" value="ECO:0007669"/>
    <property type="project" value="TreeGrafter"/>
</dbReference>
<dbReference type="GO" id="GO:0006271">
    <property type="term" value="P:DNA strand elongation involved in DNA replication"/>
    <property type="evidence" value="ECO:0007669"/>
    <property type="project" value="TreeGrafter"/>
</dbReference>
<dbReference type="GO" id="GO:0043625">
    <property type="term" value="C:delta DNA polymerase complex"/>
    <property type="evidence" value="ECO:0007669"/>
    <property type="project" value="InterPro"/>
</dbReference>
<evidence type="ECO:0000256" key="1">
    <source>
        <dbReference type="ARBA" id="ARBA00004123"/>
    </source>
</evidence>
<keyword evidence="3" id="KW-0235">DNA replication</keyword>
<dbReference type="EMBL" id="CP119909">
    <property type="protein sequence ID" value="WFD18889.1"/>
    <property type="molecule type" value="Genomic_DNA"/>
</dbReference>
<dbReference type="GO" id="GO:0003887">
    <property type="term" value="F:DNA-directed DNA polymerase activity"/>
    <property type="evidence" value="ECO:0007669"/>
    <property type="project" value="TreeGrafter"/>
</dbReference>
<keyword evidence="4" id="KW-0539">Nucleus</keyword>
<proteinExistence type="predicted"/>
<accession>A0AAF0E5I6</accession>
<evidence type="ECO:0000313" key="6">
    <source>
        <dbReference type="EMBL" id="WFD18889.1"/>
    </source>
</evidence>
<protein>
    <recommendedName>
        <fullName evidence="2">DNA polymerase delta subunit 3</fullName>
    </recommendedName>
</protein>
<dbReference type="InterPro" id="IPR041913">
    <property type="entry name" value="POLD3_sf"/>
</dbReference>
<organism evidence="6 7">
    <name type="scientific">Malassezia caprae</name>
    <dbReference type="NCBI Taxonomy" id="1381934"/>
    <lineage>
        <taxon>Eukaryota</taxon>
        <taxon>Fungi</taxon>
        <taxon>Dikarya</taxon>
        <taxon>Basidiomycota</taxon>
        <taxon>Ustilaginomycotina</taxon>
        <taxon>Malasseziomycetes</taxon>
        <taxon>Malasseziales</taxon>
        <taxon>Malasseziaceae</taxon>
        <taxon>Malassezia</taxon>
    </lineage>
</organism>
<dbReference type="PANTHER" id="PTHR17598:SF13">
    <property type="entry name" value="DNA POLYMERASE DELTA SUBUNIT 3"/>
    <property type="match status" value="1"/>
</dbReference>